<dbReference type="Proteomes" id="UP001596138">
    <property type="component" value="Unassembled WGS sequence"/>
</dbReference>
<feature type="chain" id="PRO_5045810808" evidence="1">
    <location>
        <begin position="38"/>
        <end position="331"/>
    </location>
</feature>
<proteinExistence type="predicted"/>
<evidence type="ECO:0000256" key="1">
    <source>
        <dbReference type="SAM" id="SignalP"/>
    </source>
</evidence>
<feature type="signal peptide" evidence="1">
    <location>
        <begin position="1"/>
        <end position="37"/>
    </location>
</feature>
<dbReference type="Pfam" id="PF19671">
    <property type="entry name" value="DUF6174"/>
    <property type="match status" value="1"/>
</dbReference>
<dbReference type="EMBL" id="JBHSTI010000008">
    <property type="protein sequence ID" value="MFC6238501.1"/>
    <property type="molecule type" value="Genomic_DNA"/>
</dbReference>
<protein>
    <submittedName>
        <fullName evidence="2">DUF6174 domain-containing protein</fullName>
    </submittedName>
</protein>
<dbReference type="InterPro" id="IPR046172">
    <property type="entry name" value="DUF6174"/>
</dbReference>
<reference evidence="3" key="1">
    <citation type="journal article" date="2019" name="Int. J. Syst. Evol. Microbiol.">
        <title>The Global Catalogue of Microorganisms (GCM) 10K type strain sequencing project: providing services to taxonomists for standard genome sequencing and annotation.</title>
        <authorList>
            <consortium name="The Broad Institute Genomics Platform"/>
            <consortium name="The Broad Institute Genome Sequencing Center for Infectious Disease"/>
            <person name="Wu L."/>
            <person name="Ma J."/>
        </authorList>
    </citation>
    <scope>NUCLEOTIDE SEQUENCE [LARGE SCALE GENOMIC DNA]</scope>
    <source>
        <strain evidence="3">CGMCC 4.7317</strain>
    </source>
</reference>
<keyword evidence="3" id="KW-1185">Reference proteome</keyword>
<gene>
    <name evidence="2" type="ORF">ACFQGU_11480</name>
</gene>
<accession>A0ABW1T1U1</accession>
<name>A0ABW1T1U1_9ACTN</name>
<evidence type="ECO:0000313" key="2">
    <source>
        <dbReference type="EMBL" id="MFC6238501.1"/>
    </source>
</evidence>
<dbReference type="PROSITE" id="PS51257">
    <property type="entry name" value="PROKAR_LIPOPROTEIN"/>
    <property type="match status" value="1"/>
</dbReference>
<sequence>MTRSPLTALRRPGLRRAAVPALLAGALVLAGCGTQVAGPGGSGSPTSPVPSAPATVTTLDAARAAWSSSPASTGEYQLTIVQQCFCPGISLTVVVKDGKVVEETATSTDNSGGAVAPTLLEGFPRTVEDLHGVVAGSADAASSTVTYDRRGVPLRIWIDQIENAADDEHGYSVTFATASEDLPAPDASSTWAVADPPAGASFPADFPQPGQGNAQAMVVTAAGGSQVYLGLWGSGSCPDVPTSLRIVGTTLATGRQPAVVTAVVDVDATVPPATACTDDYGPTVYAADLPADVAAELGGAAGARLVLVLEVVTGIDGDTGSASYAVDALPV</sequence>
<keyword evidence="1" id="KW-0732">Signal</keyword>
<organism evidence="2 3">
    <name type="scientific">Longivirga aurantiaca</name>
    <dbReference type="NCBI Taxonomy" id="1837743"/>
    <lineage>
        <taxon>Bacteria</taxon>
        <taxon>Bacillati</taxon>
        <taxon>Actinomycetota</taxon>
        <taxon>Actinomycetes</taxon>
        <taxon>Sporichthyales</taxon>
        <taxon>Sporichthyaceae</taxon>
        <taxon>Longivirga</taxon>
    </lineage>
</organism>
<comment type="caution">
    <text evidence="2">The sequence shown here is derived from an EMBL/GenBank/DDBJ whole genome shotgun (WGS) entry which is preliminary data.</text>
</comment>
<evidence type="ECO:0000313" key="3">
    <source>
        <dbReference type="Proteomes" id="UP001596138"/>
    </source>
</evidence>
<dbReference type="RefSeq" id="WP_386766764.1">
    <property type="nucleotide sequence ID" value="NZ_JBHSTI010000008.1"/>
</dbReference>